<dbReference type="GO" id="GO:0005876">
    <property type="term" value="C:spindle microtubule"/>
    <property type="evidence" value="ECO:0007669"/>
    <property type="project" value="TreeGrafter"/>
</dbReference>
<comment type="similarity">
    <text evidence="5">Belongs to the TRAFAC class myosin-kinesin ATPase superfamily. Kinesin family.</text>
</comment>
<keyword evidence="3" id="KW-0505">Motor protein</keyword>
<evidence type="ECO:0000256" key="1">
    <source>
        <dbReference type="ARBA" id="ARBA00004245"/>
    </source>
</evidence>
<sequence>MSDTAIDQYRPPLNRQKPLILTPIVRLYSIFVWIKGQMTRSGNCEAAAPRHRHCCLKRFETKPREAEEHEALSLPLAEQSCTVLDSSEEENRDAVASLQQDSLGVRTKTCIIATVSPCQSSQEETVSTLDYAFRAKNIHNRPQINAAVPKDPLLSELATEIENLKRELIATRHRNGIYMTPDAHEEMVKEKESRWIINKEQKERIEVLESVVQHKAEELLALTRQLQNFESDNKEAHSEINRMNEALNKAYDTWKGSVTEVSDVTEKVESRMKSFQSSPEQTNGTSRARR</sequence>
<comment type="caution">
    <text evidence="5">Lacks conserved residue(s) required for the propagation of feature annotation.</text>
</comment>
<dbReference type="PANTHER" id="PTHR47970">
    <property type="entry name" value="KINESIN-LIKE PROTEIN KIF11"/>
    <property type="match status" value="1"/>
</dbReference>
<dbReference type="InterPro" id="IPR047149">
    <property type="entry name" value="KIF11-like"/>
</dbReference>
<accession>A0A1V6SNZ4</accession>
<evidence type="ECO:0000259" key="8">
    <source>
        <dbReference type="PROSITE" id="PS50067"/>
    </source>
</evidence>
<dbReference type="PANTHER" id="PTHR47970:SF12">
    <property type="entry name" value="KINESIN FAMILY MEMBER 11"/>
    <property type="match status" value="1"/>
</dbReference>
<dbReference type="Proteomes" id="UP000191342">
    <property type="component" value="Unassembled WGS sequence"/>
</dbReference>
<dbReference type="GO" id="GO:0008574">
    <property type="term" value="F:plus-end-directed microtubule motor activity"/>
    <property type="evidence" value="ECO:0007669"/>
    <property type="project" value="TreeGrafter"/>
</dbReference>
<evidence type="ECO:0000313" key="10">
    <source>
        <dbReference type="Proteomes" id="UP000191342"/>
    </source>
</evidence>
<keyword evidence="6" id="KW-0175">Coiled coil</keyword>
<proteinExistence type="inferred from homology"/>
<dbReference type="EMBL" id="MLQL01000030">
    <property type="protein sequence ID" value="OQE15772.1"/>
    <property type="molecule type" value="Genomic_DNA"/>
</dbReference>
<feature type="coiled-coil region" evidence="6">
    <location>
        <begin position="198"/>
        <end position="253"/>
    </location>
</feature>
<keyword evidence="10" id="KW-1185">Reference proteome</keyword>
<dbReference type="GO" id="GO:0008017">
    <property type="term" value="F:microtubule binding"/>
    <property type="evidence" value="ECO:0007669"/>
    <property type="project" value="InterPro"/>
</dbReference>
<dbReference type="STRING" id="254877.A0A1V6SNZ4"/>
<dbReference type="SUPFAM" id="SSF52540">
    <property type="entry name" value="P-loop containing nucleoside triphosphate hydrolases"/>
    <property type="match status" value="1"/>
</dbReference>
<dbReference type="InterPro" id="IPR036961">
    <property type="entry name" value="Kinesin_motor_dom_sf"/>
</dbReference>
<evidence type="ECO:0000256" key="3">
    <source>
        <dbReference type="ARBA" id="ARBA00023175"/>
    </source>
</evidence>
<dbReference type="Gene3D" id="3.40.850.10">
    <property type="entry name" value="Kinesin motor domain"/>
    <property type="match status" value="1"/>
</dbReference>
<feature type="domain" description="Kinesin motor" evidence="8">
    <location>
        <begin position="100"/>
        <end position="138"/>
    </location>
</feature>
<comment type="caution">
    <text evidence="9">The sequence shown here is derived from an EMBL/GenBank/DDBJ whole genome shotgun (WGS) entry which is preliminary data.</text>
</comment>
<comment type="subcellular location">
    <subcellularLocation>
        <location evidence="1">Cytoplasm</location>
        <location evidence="1">Cytoskeleton</location>
    </subcellularLocation>
</comment>
<protein>
    <recommendedName>
        <fullName evidence="8">Kinesin motor domain-containing protein</fullName>
    </recommendedName>
</protein>
<name>A0A1V6SNZ4_9EURO</name>
<keyword evidence="2" id="KW-0963">Cytoplasm</keyword>
<dbReference type="InterPro" id="IPR027417">
    <property type="entry name" value="P-loop_NTPase"/>
</dbReference>
<dbReference type="AlphaFoldDB" id="A0A1V6SNZ4"/>
<evidence type="ECO:0000256" key="6">
    <source>
        <dbReference type="SAM" id="Coils"/>
    </source>
</evidence>
<dbReference type="GO" id="GO:0005634">
    <property type="term" value="C:nucleus"/>
    <property type="evidence" value="ECO:0007669"/>
    <property type="project" value="TreeGrafter"/>
</dbReference>
<gene>
    <name evidence="9" type="ORF">PENFLA_c030G03339</name>
</gene>
<dbReference type="OrthoDB" id="4503436at2759"/>
<feature type="compositionally biased region" description="Polar residues" evidence="7">
    <location>
        <begin position="273"/>
        <end position="290"/>
    </location>
</feature>
<dbReference type="GO" id="GO:0000073">
    <property type="term" value="P:initial mitotic spindle pole body separation"/>
    <property type="evidence" value="ECO:0007669"/>
    <property type="project" value="TreeGrafter"/>
</dbReference>
<keyword evidence="4" id="KW-0206">Cytoskeleton</keyword>
<reference evidence="10" key="1">
    <citation type="journal article" date="2017" name="Nat. Microbiol.">
        <title>Global analysis of biosynthetic gene clusters reveals vast potential of secondary metabolite production in Penicillium species.</title>
        <authorList>
            <person name="Nielsen J.C."/>
            <person name="Grijseels S."/>
            <person name="Prigent S."/>
            <person name="Ji B."/>
            <person name="Dainat J."/>
            <person name="Nielsen K.F."/>
            <person name="Frisvad J.C."/>
            <person name="Workman M."/>
            <person name="Nielsen J."/>
        </authorList>
    </citation>
    <scope>NUCLEOTIDE SEQUENCE [LARGE SCALE GENOMIC DNA]</scope>
    <source>
        <strain evidence="10">IBT 14082</strain>
    </source>
</reference>
<evidence type="ECO:0000313" key="9">
    <source>
        <dbReference type="EMBL" id="OQE15772.1"/>
    </source>
</evidence>
<organism evidence="9 10">
    <name type="scientific">Penicillium flavigenum</name>
    <dbReference type="NCBI Taxonomy" id="254877"/>
    <lineage>
        <taxon>Eukaryota</taxon>
        <taxon>Fungi</taxon>
        <taxon>Dikarya</taxon>
        <taxon>Ascomycota</taxon>
        <taxon>Pezizomycotina</taxon>
        <taxon>Eurotiomycetes</taxon>
        <taxon>Eurotiomycetidae</taxon>
        <taxon>Eurotiales</taxon>
        <taxon>Aspergillaceae</taxon>
        <taxon>Penicillium</taxon>
    </lineage>
</organism>
<dbReference type="GO" id="GO:0072686">
    <property type="term" value="C:mitotic spindle"/>
    <property type="evidence" value="ECO:0007669"/>
    <property type="project" value="TreeGrafter"/>
</dbReference>
<feature type="region of interest" description="Disordered" evidence="7">
    <location>
        <begin position="269"/>
        <end position="290"/>
    </location>
</feature>
<dbReference type="PROSITE" id="PS50067">
    <property type="entry name" value="KINESIN_MOTOR_2"/>
    <property type="match status" value="1"/>
</dbReference>
<dbReference type="GO" id="GO:0005524">
    <property type="term" value="F:ATP binding"/>
    <property type="evidence" value="ECO:0007669"/>
    <property type="project" value="InterPro"/>
</dbReference>
<evidence type="ECO:0000256" key="5">
    <source>
        <dbReference type="PROSITE-ProRule" id="PRU00283"/>
    </source>
</evidence>
<dbReference type="GO" id="GO:0007018">
    <property type="term" value="P:microtubule-based movement"/>
    <property type="evidence" value="ECO:0007669"/>
    <property type="project" value="InterPro"/>
</dbReference>
<evidence type="ECO:0000256" key="4">
    <source>
        <dbReference type="ARBA" id="ARBA00023212"/>
    </source>
</evidence>
<evidence type="ECO:0000256" key="2">
    <source>
        <dbReference type="ARBA" id="ARBA00022490"/>
    </source>
</evidence>
<evidence type="ECO:0000256" key="7">
    <source>
        <dbReference type="SAM" id="MobiDB-lite"/>
    </source>
</evidence>
<dbReference type="Pfam" id="PF00225">
    <property type="entry name" value="Kinesin"/>
    <property type="match status" value="1"/>
</dbReference>
<dbReference type="InterPro" id="IPR001752">
    <property type="entry name" value="Kinesin_motor_dom"/>
</dbReference>